<evidence type="ECO:0000259" key="1">
    <source>
        <dbReference type="Pfam" id="PF01402"/>
    </source>
</evidence>
<feature type="domain" description="Ribbon-helix-helix protein CopG" evidence="1">
    <location>
        <begin position="14"/>
        <end position="52"/>
    </location>
</feature>
<evidence type="ECO:0000313" key="3">
    <source>
        <dbReference type="Proteomes" id="UP001597413"/>
    </source>
</evidence>
<comment type="caution">
    <text evidence="2">The sequence shown here is derived from an EMBL/GenBank/DDBJ whole genome shotgun (WGS) entry which is preliminary data.</text>
</comment>
<organism evidence="2 3">
    <name type="scientific">Rhodobacter lacus</name>
    <dbReference type="NCBI Taxonomy" id="1641972"/>
    <lineage>
        <taxon>Bacteria</taxon>
        <taxon>Pseudomonadati</taxon>
        <taxon>Pseudomonadota</taxon>
        <taxon>Alphaproteobacteria</taxon>
        <taxon>Rhodobacterales</taxon>
        <taxon>Rhodobacter group</taxon>
        <taxon>Rhodobacter</taxon>
    </lineage>
</organism>
<accession>A0ABW5A8Z9</accession>
<dbReference type="Pfam" id="PF01402">
    <property type="entry name" value="RHH_1"/>
    <property type="match status" value="1"/>
</dbReference>
<sequence length="56" mass="6590">MARTGRPKVDGENIMLRLPLDMLAQLDELRKREDGLPTRQELIRRIVAKYLEADRQ</sequence>
<reference evidence="3" key="1">
    <citation type="journal article" date="2019" name="Int. J. Syst. Evol. Microbiol.">
        <title>The Global Catalogue of Microorganisms (GCM) 10K type strain sequencing project: providing services to taxonomists for standard genome sequencing and annotation.</title>
        <authorList>
            <consortium name="The Broad Institute Genomics Platform"/>
            <consortium name="The Broad Institute Genome Sequencing Center for Infectious Disease"/>
            <person name="Wu L."/>
            <person name="Ma J."/>
        </authorList>
    </citation>
    <scope>NUCLEOTIDE SEQUENCE [LARGE SCALE GENOMIC DNA]</scope>
    <source>
        <strain evidence="3">CCUG 55131</strain>
    </source>
</reference>
<proteinExistence type="predicted"/>
<keyword evidence="3" id="KW-1185">Reference proteome</keyword>
<gene>
    <name evidence="2" type="ORF">ACFSM0_11740</name>
</gene>
<dbReference type="InterPro" id="IPR002145">
    <property type="entry name" value="CopG"/>
</dbReference>
<dbReference type="RefSeq" id="WP_377390535.1">
    <property type="nucleotide sequence ID" value="NZ_JBHUIX010000011.1"/>
</dbReference>
<dbReference type="EMBL" id="JBHUIX010000011">
    <property type="protein sequence ID" value="MFD2174767.1"/>
    <property type="molecule type" value="Genomic_DNA"/>
</dbReference>
<name>A0ABW5A8Z9_9RHOB</name>
<evidence type="ECO:0000313" key="2">
    <source>
        <dbReference type="EMBL" id="MFD2174767.1"/>
    </source>
</evidence>
<dbReference type="Proteomes" id="UP001597413">
    <property type="component" value="Unassembled WGS sequence"/>
</dbReference>
<protein>
    <submittedName>
        <fullName evidence="2">Ribbon-helix-helix protein, CopG family</fullName>
    </submittedName>
</protein>